<keyword evidence="8" id="KW-1185">Reference proteome</keyword>
<dbReference type="Gene3D" id="6.10.140.2220">
    <property type="match status" value="1"/>
</dbReference>
<feature type="region of interest" description="Disordered" evidence="5">
    <location>
        <begin position="512"/>
        <end position="561"/>
    </location>
</feature>
<organism evidence="7 8">
    <name type="scientific">Plutella xylostella</name>
    <name type="common">Diamondback moth</name>
    <name type="synonym">Plutella maculipennis</name>
    <dbReference type="NCBI Taxonomy" id="51655"/>
    <lineage>
        <taxon>Eukaryota</taxon>
        <taxon>Metazoa</taxon>
        <taxon>Ecdysozoa</taxon>
        <taxon>Arthropoda</taxon>
        <taxon>Hexapoda</taxon>
        <taxon>Insecta</taxon>
        <taxon>Pterygota</taxon>
        <taxon>Neoptera</taxon>
        <taxon>Endopterygota</taxon>
        <taxon>Lepidoptera</taxon>
        <taxon>Glossata</taxon>
        <taxon>Ditrysia</taxon>
        <taxon>Yponomeutoidea</taxon>
        <taxon>Plutellidae</taxon>
        <taxon>Plutella</taxon>
    </lineage>
</organism>
<protein>
    <recommendedName>
        <fullName evidence="6">MYND-type domain-containing protein</fullName>
    </recommendedName>
</protein>
<proteinExistence type="predicted"/>
<sequence>MLAFKSVENIEMKIIFEDDGSNFETETTEKQKVTKHELTKRSKKNKLNKNGERGFKHPRSNKGKKKKHHETFQDKDNTFDSDEIVSIHWNNLEELSSASDADEKTKEKNMNLPIHDSNVEATKDNEVLPKNNLPRSLPVIDDIHMQNEVTQNEVTQNNEPLKELQEFVGDVVTRHMYATNIQSNDETNQLTTVTSVNPSETSDPIVRTFPRVKYTSRRDVKKYPGKMHAMKNYMSQKSVPSESITEQSINNQNSKIVEADTLNTMNEPKLPPNRVDHRYENSQSYFLKCTEIISEKLLKLFPYLNEFLIARDSLPLCEHVLLAKKNALTQMKNRTFWNVSYTLIPIYSAFESESFTKNFFDKTLKLAAHQAMVTNVHGFQAENFSLLFGEMLKYIEKRIEKEQQNITFAKSVTPTNINQVTQESSLPWQKLHGHLGNVSASENSHFQFSVGPPGREIRISFGNNEDSAQGQTCLLPGNHNVRLPAQSAHPVLTSVLNEPSRLPTVLRTAPPMHSYHRQVPPPPPYQQTYTHTSVQPPSHWHNTDPPPPPPPPPSLLQPPPYRQEVQNYQNRDAVPSIMMPAQERSSVSRDSGFFSPLCEELLSNFEQMESPGPVSAGEDASSLNTLQITHVTSMNPKATFTPYSQCRICGTITNLRCLGCNRDYYCSNMCQNADWNDHKKACQSTLSI</sequence>
<dbReference type="Proteomes" id="UP000823941">
    <property type="component" value="Chromosome 8"/>
</dbReference>
<keyword evidence="1" id="KW-0479">Metal-binding</keyword>
<dbReference type="PROSITE" id="PS01360">
    <property type="entry name" value="ZF_MYND_1"/>
    <property type="match status" value="1"/>
</dbReference>
<dbReference type="PROSITE" id="PS50865">
    <property type="entry name" value="ZF_MYND_2"/>
    <property type="match status" value="1"/>
</dbReference>
<keyword evidence="2 4" id="KW-0863">Zinc-finger</keyword>
<evidence type="ECO:0000313" key="7">
    <source>
        <dbReference type="EMBL" id="KAG7308726.1"/>
    </source>
</evidence>
<feature type="compositionally biased region" description="Basic residues" evidence="5">
    <location>
        <begin position="56"/>
        <end position="69"/>
    </location>
</feature>
<accession>A0ABQ7QUJ7</accession>
<dbReference type="Pfam" id="PF01753">
    <property type="entry name" value="zf-MYND"/>
    <property type="match status" value="1"/>
</dbReference>
<gene>
    <name evidence="7" type="ORF">JYU34_005957</name>
</gene>
<feature type="compositionally biased region" description="Pro residues" evidence="5">
    <location>
        <begin position="544"/>
        <end position="561"/>
    </location>
</feature>
<evidence type="ECO:0000256" key="4">
    <source>
        <dbReference type="PROSITE-ProRule" id="PRU00134"/>
    </source>
</evidence>
<reference evidence="7 8" key="1">
    <citation type="submission" date="2021-06" db="EMBL/GenBank/DDBJ databases">
        <title>A haploid diamondback moth (Plutella xylostella L.) genome assembly resolves 31 chromosomes and identifies a diamide resistance mutation.</title>
        <authorList>
            <person name="Ward C.M."/>
            <person name="Perry K.D."/>
            <person name="Baker G."/>
            <person name="Powis K."/>
            <person name="Heckel D.G."/>
            <person name="Baxter S.W."/>
        </authorList>
    </citation>
    <scope>NUCLEOTIDE SEQUENCE [LARGE SCALE GENOMIC DNA]</scope>
    <source>
        <strain evidence="7 8">LV</strain>
        <tissue evidence="7">Single pupa</tissue>
    </source>
</reference>
<feature type="compositionally biased region" description="Basic and acidic residues" evidence="5">
    <location>
        <begin position="27"/>
        <end position="40"/>
    </location>
</feature>
<evidence type="ECO:0000313" key="8">
    <source>
        <dbReference type="Proteomes" id="UP000823941"/>
    </source>
</evidence>
<evidence type="ECO:0000256" key="3">
    <source>
        <dbReference type="ARBA" id="ARBA00022833"/>
    </source>
</evidence>
<keyword evidence="3" id="KW-0862">Zinc</keyword>
<name>A0ABQ7QUJ7_PLUXY</name>
<dbReference type="InterPro" id="IPR002893">
    <property type="entry name" value="Znf_MYND"/>
</dbReference>
<dbReference type="SUPFAM" id="SSF144232">
    <property type="entry name" value="HIT/MYND zinc finger-like"/>
    <property type="match status" value="1"/>
</dbReference>
<feature type="domain" description="MYND-type" evidence="6">
    <location>
        <begin position="646"/>
        <end position="682"/>
    </location>
</feature>
<evidence type="ECO:0000256" key="1">
    <source>
        <dbReference type="ARBA" id="ARBA00022723"/>
    </source>
</evidence>
<dbReference type="EMBL" id="JAHIBW010000008">
    <property type="protein sequence ID" value="KAG7308726.1"/>
    <property type="molecule type" value="Genomic_DNA"/>
</dbReference>
<evidence type="ECO:0000256" key="5">
    <source>
        <dbReference type="SAM" id="MobiDB-lite"/>
    </source>
</evidence>
<evidence type="ECO:0000259" key="6">
    <source>
        <dbReference type="PROSITE" id="PS50865"/>
    </source>
</evidence>
<feature type="region of interest" description="Disordered" evidence="5">
    <location>
        <begin position="20"/>
        <end position="77"/>
    </location>
</feature>
<evidence type="ECO:0000256" key="2">
    <source>
        <dbReference type="ARBA" id="ARBA00022771"/>
    </source>
</evidence>
<comment type="caution">
    <text evidence="7">The sequence shown here is derived from an EMBL/GenBank/DDBJ whole genome shotgun (WGS) entry which is preliminary data.</text>
</comment>